<dbReference type="EC" id="3.5.1.19" evidence="6"/>
<evidence type="ECO:0000256" key="2">
    <source>
        <dbReference type="ARBA" id="ARBA00022642"/>
    </source>
</evidence>
<keyword evidence="2" id="KW-0662">Pyridine nucleotide biosynthesis</keyword>
<dbReference type="InterPro" id="IPR052347">
    <property type="entry name" value="Isochorismatase_Nicotinamidase"/>
</dbReference>
<keyword evidence="3" id="KW-0479">Metal-binding</keyword>
<keyword evidence="4" id="KW-0378">Hydrolase</keyword>
<evidence type="ECO:0000256" key="4">
    <source>
        <dbReference type="ARBA" id="ARBA00022801"/>
    </source>
</evidence>
<dbReference type="RefSeq" id="WP_151843908.1">
    <property type="nucleotide sequence ID" value="NZ_WBZJ01000001.1"/>
</dbReference>
<evidence type="ECO:0000256" key="5">
    <source>
        <dbReference type="ARBA" id="ARBA00037900"/>
    </source>
</evidence>
<dbReference type="SUPFAM" id="SSF52499">
    <property type="entry name" value="Isochorismatase-like hydrolases"/>
    <property type="match status" value="1"/>
</dbReference>
<dbReference type="PANTHER" id="PTHR11080:SF2">
    <property type="entry name" value="LD05707P"/>
    <property type="match status" value="1"/>
</dbReference>
<sequence length="209" mass="22254">MTEMNDATARSSTALIVVDVQNDFVDGSLATGRGAAVASLITDHLRATTYGVVVGTKDWHIDPEGHFAPEGEEPDFVTTWPVHCVAGSRGAQPHANLDTDLIEQWFLKGEYTAAYSGFEAHRDPGVDTARDGDAASDQEVLLGEWLRSAGITDVVVCGIATEFCVRATALDACEQGFGVTVMRELCSPVNPDASEGVFHELSEAGARVQ</sequence>
<comment type="similarity">
    <text evidence="1">Belongs to the isochorismatase family.</text>
</comment>
<keyword evidence="10" id="KW-1185">Reference proteome</keyword>
<accession>A0ABQ6VFZ7</accession>
<evidence type="ECO:0000256" key="3">
    <source>
        <dbReference type="ARBA" id="ARBA00022723"/>
    </source>
</evidence>
<organism evidence="9 10">
    <name type="scientific">Corynebacterium zhongnanshanii</name>
    <dbReference type="NCBI Taxonomy" id="2768834"/>
    <lineage>
        <taxon>Bacteria</taxon>
        <taxon>Bacillati</taxon>
        <taxon>Actinomycetota</taxon>
        <taxon>Actinomycetes</taxon>
        <taxon>Mycobacteriales</taxon>
        <taxon>Corynebacteriaceae</taxon>
        <taxon>Corynebacterium</taxon>
    </lineage>
</organism>
<comment type="caution">
    <text evidence="9">The sequence shown here is derived from an EMBL/GenBank/DDBJ whole genome shotgun (WGS) entry which is preliminary data.</text>
</comment>
<dbReference type="EMBL" id="WBZJ01000001">
    <property type="protein sequence ID" value="KAB3523119.1"/>
    <property type="molecule type" value="Genomic_DNA"/>
</dbReference>
<dbReference type="PANTHER" id="PTHR11080">
    <property type="entry name" value="PYRAZINAMIDASE/NICOTINAMIDASE"/>
    <property type="match status" value="1"/>
</dbReference>
<evidence type="ECO:0000256" key="1">
    <source>
        <dbReference type="ARBA" id="ARBA00006336"/>
    </source>
</evidence>
<dbReference type="InterPro" id="IPR000868">
    <property type="entry name" value="Isochorismatase-like_dom"/>
</dbReference>
<name>A0ABQ6VFZ7_9CORY</name>
<evidence type="ECO:0000256" key="7">
    <source>
        <dbReference type="ARBA" id="ARBA00043224"/>
    </source>
</evidence>
<dbReference type="InterPro" id="IPR036380">
    <property type="entry name" value="Isochorismatase-like_sf"/>
</dbReference>
<dbReference type="Proteomes" id="UP000436181">
    <property type="component" value="Unassembled WGS sequence"/>
</dbReference>
<evidence type="ECO:0000256" key="6">
    <source>
        <dbReference type="ARBA" id="ARBA00039017"/>
    </source>
</evidence>
<evidence type="ECO:0000313" key="9">
    <source>
        <dbReference type="EMBL" id="KAB3523119.1"/>
    </source>
</evidence>
<gene>
    <name evidence="9" type="ORF">F8377_02935</name>
</gene>
<dbReference type="Pfam" id="PF00857">
    <property type="entry name" value="Isochorismatase"/>
    <property type="match status" value="1"/>
</dbReference>
<evidence type="ECO:0000259" key="8">
    <source>
        <dbReference type="Pfam" id="PF00857"/>
    </source>
</evidence>
<comment type="pathway">
    <text evidence="5">Cofactor biosynthesis; nicotinate biosynthesis; nicotinate from nicotinamide: step 1/1.</text>
</comment>
<proteinExistence type="inferred from homology"/>
<reference evidence="9 10" key="1">
    <citation type="submission" date="2019-10" db="EMBL/GenBank/DDBJ databases">
        <title>Corynebacterium sp novel species isolated from the respiratory tract of Marmot.</title>
        <authorList>
            <person name="Zhang G."/>
        </authorList>
    </citation>
    <scope>NUCLEOTIDE SEQUENCE [LARGE SCALE GENOMIC DNA]</scope>
    <source>
        <strain evidence="9 10">336</strain>
    </source>
</reference>
<evidence type="ECO:0000313" key="10">
    <source>
        <dbReference type="Proteomes" id="UP000436181"/>
    </source>
</evidence>
<feature type="domain" description="Isochorismatase-like" evidence="8">
    <location>
        <begin position="142"/>
        <end position="208"/>
    </location>
</feature>
<dbReference type="Gene3D" id="3.40.50.850">
    <property type="entry name" value="Isochorismatase-like"/>
    <property type="match status" value="1"/>
</dbReference>
<protein>
    <recommendedName>
        <fullName evidence="6">nicotinamidase</fullName>
        <ecNumber evidence="6">3.5.1.19</ecNumber>
    </recommendedName>
    <alternativeName>
        <fullName evidence="7">Nicotinamide deamidase</fullName>
    </alternativeName>
</protein>